<accession>A0ABS6XV34</accession>
<sequence>MNKFHIIVIILFGFLLIPSSSFACENNSSKHSAAKETSSRMDNDDCCKNDSHSKNKNHDGCGGKCNHSKCACATSCSSCTVAINELKFNSNLFNFASEKQKFHNYETSISSGFNSLWLIPKIS</sequence>
<protein>
    <recommendedName>
        <fullName evidence="4">Lipoprotein</fullName>
    </recommendedName>
</protein>
<comment type="caution">
    <text evidence="2">The sequence shown here is derived from an EMBL/GenBank/DDBJ whole genome shotgun (WGS) entry which is preliminary data.</text>
</comment>
<name>A0ABS6XV34_9FLAO</name>
<reference evidence="2 3" key="1">
    <citation type="submission" date="2021-07" db="EMBL/GenBank/DDBJ databases">
        <title>Flavobacterium sp. nov. isolated from sediment on the Taihu Lake.</title>
        <authorList>
            <person name="Qu J.-H."/>
        </authorList>
    </citation>
    <scope>NUCLEOTIDE SEQUENCE [LARGE SCALE GENOMIC DNA]</scope>
    <source>
        <strain evidence="2 3">NAS39</strain>
    </source>
</reference>
<evidence type="ECO:0008006" key="4">
    <source>
        <dbReference type="Google" id="ProtNLM"/>
    </source>
</evidence>
<keyword evidence="1" id="KW-0732">Signal</keyword>
<evidence type="ECO:0000313" key="2">
    <source>
        <dbReference type="EMBL" id="MBW4360539.1"/>
    </source>
</evidence>
<organism evidence="2 3">
    <name type="scientific">Flavobacterium taihuense</name>
    <dbReference type="NCBI Taxonomy" id="2857508"/>
    <lineage>
        <taxon>Bacteria</taxon>
        <taxon>Pseudomonadati</taxon>
        <taxon>Bacteroidota</taxon>
        <taxon>Flavobacteriia</taxon>
        <taxon>Flavobacteriales</taxon>
        <taxon>Flavobacteriaceae</taxon>
        <taxon>Flavobacterium</taxon>
    </lineage>
</organism>
<dbReference type="PROSITE" id="PS51257">
    <property type="entry name" value="PROKAR_LIPOPROTEIN"/>
    <property type="match status" value="1"/>
</dbReference>
<feature type="chain" id="PRO_5045718539" description="Lipoprotein" evidence="1">
    <location>
        <begin position="24"/>
        <end position="123"/>
    </location>
</feature>
<dbReference type="RefSeq" id="WP_219317026.1">
    <property type="nucleotide sequence ID" value="NZ_JAHWYN010000006.1"/>
</dbReference>
<feature type="signal peptide" evidence="1">
    <location>
        <begin position="1"/>
        <end position="23"/>
    </location>
</feature>
<gene>
    <name evidence="2" type="ORF">KZH69_08580</name>
</gene>
<dbReference type="Proteomes" id="UP000812031">
    <property type="component" value="Unassembled WGS sequence"/>
</dbReference>
<evidence type="ECO:0000313" key="3">
    <source>
        <dbReference type="Proteomes" id="UP000812031"/>
    </source>
</evidence>
<evidence type="ECO:0000256" key="1">
    <source>
        <dbReference type="SAM" id="SignalP"/>
    </source>
</evidence>
<keyword evidence="3" id="KW-1185">Reference proteome</keyword>
<dbReference type="EMBL" id="JAHWYN010000006">
    <property type="protein sequence ID" value="MBW4360539.1"/>
    <property type="molecule type" value="Genomic_DNA"/>
</dbReference>
<proteinExistence type="predicted"/>